<dbReference type="AlphaFoldDB" id="A0A1S2PCZ0"/>
<evidence type="ECO:0000313" key="2">
    <source>
        <dbReference type="Proteomes" id="UP000179935"/>
    </source>
</evidence>
<dbReference type="GO" id="GO:0016491">
    <property type="term" value="F:oxidoreductase activity"/>
    <property type="evidence" value="ECO:0007669"/>
    <property type="project" value="InterPro"/>
</dbReference>
<sequence>MPVRDFGGIGPARRTVHAPFERQVQLALLWTAFDRPVEWLRAGQALECVLLVASTHSVRTSPPSA</sequence>
<dbReference type="InterPro" id="IPR000415">
    <property type="entry name" value="Nitroreductase-like"/>
</dbReference>
<comment type="caution">
    <text evidence="1">The sequence shown here is derived from an EMBL/GenBank/DDBJ whole genome shotgun (WGS) entry which is preliminary data.</text>
</comment>
<name>A0A1S2PCZ0_9ACTN</name>
<reference evidence="1 2" key="1">
    <citation type="submission" date="2016-10" db="EMBL/GenBank/DDBJ databases">
        <title>Genome sequence of Streptomyces sp. MUSC 93.</title>
        <authorList>
            <person name="Lee L.-H."/>
            <person name="Ser H.-L."/>
            <person name="Law J.W.-F."/>
        </authorList>
    </citation>
    <scope>NUCLEOTIDE SEQUENCE [LARGE SCALE GENOMIC DNA]</scope>
    <source>
        <strain evidence="1 2">MUSC 93</strain>
    </source>
</reference>
<dbReference type="EMBL" id="MLYP01000041">
    <property type="protein sequence ID" value="OIJ91452.1"/>
    <property type="molecule type" value="Genomic_DNA"/>
</dbReference>
<evidence type="ECO:0000313" key="1">
    <source>
        <dbReference type="EMBL" id="OIJ91452.1"/>
    </source>
</evidence>
<dbReference type="Gene3D" id="3.40.109.10">
    <property type="entry name" value="NADH Oxidase"/>
    <property type="match status" value="1"/>
</dbReference>
<dbReference type="Proteomes" id="UP000179935">
    <property type="component" value="Unassembled WGS sequence"/>
</dbReference>
<organism evidence="1 2">
    <name type="scientific">Streptomyces colonosanans</name>
    <dbReference type="NCBI Taxonomy" id="1428652"/>
    <lineage>
        <taxon>Bacteria</taxon>
        <taxon>Bacillati</taxon>
        <taxon>Actinomycetota</taxon>
        <taxon>Actinomycetes</taxon>
        <taxon>Kitasatosporales</taxon>
        <taxon>Streptomycetaceae</taxon>
        <taxon>Streptomyces</taxon>
    </lineage>
</organism>
<dbReference type="STRING" id="1428652.BIV24_16085"/>
<gene>
    <name evidence="1" type="ORF">BIV24_16085</name>
</gene>
<accession>A0A1S2PCZ0</accession>
<keyword evidence="2" id="KW-1185">Reference proteome</keyword>
<protein>
    <submittedName>
        <fullName evidence="1">Uncharacterized protein</fullName>
    </submittedName>
</protein>
<dbReference type="OrthoDB" id="8156917at2"/>
<dbReference type="RefSeq" id="WP_071366996.1">
    <property type="nucleotide sequence ID" value="NZ_MLYP01000041.1"/>
</dbReference>
<proteinExistence type="predicted"/>